<dbReference type="Proteomes" id="UP000827092">
    <property type="component" value="Unassembled WGS sequence"/>
</dbReference>
<keyword evidence="2" id="KW-1185">Reference proteome</keyword>
<dbReference type="AlphaFoldDB" id="A0AAV6UAR9"/>
<organism evidence="1 2">
    <name type="scientific">Oedothorax gibbosus</name>
    <dbReference type="NCBI Taxonomy" id="931172"/>
    <lineage>
        <taxon>Eukaryota</taxon>
        <taxon>Metazoa</taxon>
        <taxon>Ecdysozoa</taxon>
        <taxon>Arthropoda</taxon>
        <taxon>Chelicerata</taxon>
        <taxon>Arachnida</taxon>
        <taxon>Araneae</taxon>
        <taxon>Araneomorphae</taxon>
        <taxon>Entelegynae</taxon>
        <taxon>Araneoidea</taxon>
        <taxon>Linyphiidae</taxon>
        <taxon>Erigoninae</taxon>
        <taxon>Oedothorax</taxon>
    </lineage>
</organism>
<gene>
    <name evidence="1" type="ORF">JTE90_018781</name>
</gene>
<comment type="caution">
    <text evidence="1">The sequence shown here is derived from an EMBL/GenBank/DDBJ whole genome shotgun (WGS) entry which is preliminary data.</text>
</comment>
<protein>
    <submittedName>
        <fullName evidence="1">Uncharacterized protein</fullName>
    </submittedName>
</protein>
<name>A0AAV6UAR9_9ARAC</name>
<reference evidence="1 2" key="1">
    <citation type="journal article" date="2022" name="Nat. Ecol. Evol.">
        <title>A masculinizing supergene underlies an exaggerated male reproductive morph in a spider.</title>
        <authorList>
            <person name="Hendrickx F."/>
            <person name="De Corte Z."/>
            <person name="Sonet G."/>
            <person name="Van Belleghem S.M."/>
            <person name="Kostlbacher S."/>
            <person name="Vangestel C."/>
        </authorList>
    </citation>
    <scope>NUCLEOTIDE SEQUENCE [LARGE SCALE GENOMIC DNA]</scope>
    <source>
        <strain evidence="1">W744_W776</strain>
    </source>
</reference>
<accession>A0AAV6UAR9</accession>
<proteinExistence type="predicted"/>
<evidence type="ECO:0000313" key="1">
    <source>
        <dbReference type="EMBL" id="KAG8181262.1"/>
    </source>
</evidence>
<dbReference type="EMBL" id="JAFNEN010000524">
    <property type="protein sequence ID" value="KAG8181262.1"/>
    <property type="molecule type" value="Genomic_DNA"/>
</dbReference>
<evidence type="ECO:0000313" key="2">
    <source>
        <dbReference type="Proteomes" id="UP000827092"/>
    </source>
</evidence>
<sequence length="75" mass="8639">MMLPNSIFVQSQPEKFKENLSLKFQDICLPSIMTMRHLFSFIDVTCRSGHRSVQLNPHVSSQKMNSTVHTTLTLM</sequence>